<dbReference type="PANTHER" id="PTHR48475">
    <property type="entry name" value="RIBONUCLEASE H"/>
    <property type="match status" value="1"/>
</dbReference>
<dbReference type="Pfam" id="PF17917">
    <property type="entry name" value="RT_RNaseH"/>
    <property type="match status" value="1"/>
</dbReference>
<evidence type="ECO:0000256" key="5">
    <source>
        <dbReference type="ARBA" id="ARBA00022801"/>
    </source>
</evidence>
<keyword evidence="1" id="KW-0808">Transferase</keyword>
<keyword evidence="5" id="KW-0378">Hydrolase</keyword>
<evidence type="ECO:0000256" key="2">
    <source>
        <dbReference type="ARBA" id="ARBA00022695"/>
    </source>
</evidence>
<dbReference type="InterPro" id="IPR043128">
    <property type="entry name" value="Rev_trsase/Diguanyl_cyclase"/>
</dbReference>
<evidence type="ECO:0000256" key="4">
    <source>
        <dbReference type="ARBA" id="ARBA00022759"/>
    </source>
</evidence>
<dbReference type="SUPFAM" id="SSF56672">
    <property type="entry name" value="DNA/RNA polymerases"/>
    <property type="match status" value="1"/>
</dbReference>
<dbReference type="Gene3D" id="3.30.70.270">
    <property type="match status" value="1"/>
</dbReference>
<dbReference type="GO" id="GO:0003964">
    <property type="term" value="F:RNA-directed DNA polymerase activity"/>
    <property type="evidence" value="ECO:0007669"/>
    <property type="project" value="UniProtKB-KW"/>
</dbReference>
<dbReference type="InterPro" id="IPR043502">
    <property type="entry name" value="DNA/RNA_pol_sf"/>
</dbReference>
<dbReference type="PANTHER" id="PTHR48475:SF2">
    <property type="entry name" value="RIBONUCLEASE H"/>
    <property type="match status" value="1"/>
</dbReference>
<feature type="compositionally biased region" description="Basic and acidic residues" evidence="7">
    <location>
        <begin position="1"/>
        <end position="16"/>
    </location>
</feature>
<comment type="caution">
    <text evidence="9">The sequence shown here is derived from an EMBL/GenBank/DDBJ whole genome shotgun (WGS) entry which is preliminary data.</text>
</comment>
<feature type="region of interest" description="Disordered" evidence="7">
    <location>
        <begin position="192"/>
        <end position="223"/>
    </location>
</feature>
<keyword evidence="2" id="KW-0548">Nucleotidyltransferase</keyword>
<keyword evidence="6" id="KW-0695">RNA-directed DNA polymerase</keyword>
<dbReference type="GO" id="GO:0016787">
    <property type="term" value="F:hydrolase activity"/>
    <property type="evidence" value="ECO:0007669"/>
    <property type="project" value="UniProtKB-KW"/>
</dbReference>
<reference evidence="9" key="1">
    <citation type="submission" date="2020-06" db="EMBL/GenBank/DDBJ databases">
        <authorList>
            <person name="Li T."/>
            <person name="Hu X."/>
            <person name="Zhang T."/>
            <person name="Song X."/>
            <person name="Zhang H."/>
            <person name="Dai N."/>
            <person name="Sheng W."/>
            <person name="Hou X."/>
            <person name="Wei L."/>
        </authorList>
    </citation>
    <scope>NUCLEOTIDE SEQUENCE</scope>
    <source>
        <strain evidence="9">KEN1</strain>
        <tissue evidence="9">Leaf</tissue>
    </source>
</reference>
<sequence length="487" mass="54690">MSPYQKKETDRTKEPRGANQEASPRESPQAGMKEKMDPNNVPRKGIIRMITGGPVGGDSHQARKTEIRRAHSETIIEVLDVEATEETPVIQFERAERSGPRNAHNDALVMTVLLANYEVECIFIDSGSSKDILFGEAFDQMQLGDPLEEVVISMYHMKIKFPTPGGVGEVRGDPLQSQRCYVEVVRKGQKRGQKELLEEPHRDKRSREGNIEGDLDTNQDVPPRVQPAEELLNIELVPGDSEKTMRIASQINETLRGEYQRGLTIDWKDSRLSRFISKSVEKSHPFFKVLRKIRKFEWDVSCQRAFEELKDYLAKLLLLVKPCPGDTLYQYLSTMHQAVSSVLIPEEDGRQMPIYYVSKVLNGAEGRYAPIEKMALALAVTARKLCPYFLTHPVGVKTNMPLKQTLGKPDTSGRLIKWAIELSEYNISYLPCTTIKAQALADFVSEVTGAPPEESPRNEKWLLHVDGSSTIQGSGAGIVITSPKEKT</sequence>
<dbReference type="EMBL" id="JACGWN010000008">
    <property type="protein sequence ID" value="KAL0440285.1"/>
    <property type="molecule type" value="Genomic_DNA"/>
</dbReference>
<keyword evidence="4" id="KW-0255">Endonuclease</keyword>
<protein>
    <recommendedName>
        <fullName evidence="8">Reverse transcriptase RNase H-like domain-containing protein</fullName>
    </recommendedName>
</protein>
<evidence type="ECO:0000256" key="6">
    <source>
        <dbReference type="ARBA" id="ARBA00022918"/>
    </source>
</evidence>
<dbReference type="GO" id="GO:0004519">
    <property type="term" value="F:endonuclease activity"/>
    <property type="evidence" value="ECO:0007669"/>
    <property type="project" value="UniProtKB-KW"/>
</dbReference>
<dbReference type="AlphaFoldDB" id="A0AAW2WG26"/>
<reference evidence="9" key="2">
    <citation type="journal article" date="2024" name="Plant">
        <title>Genomic evolution and insights into agronomic trait innovations of Sesamum species.</title>
        <authorList>
            <person name="Miao H."/>
            <person name="Wang L."/>
            <person name="Qu L."/>
            <person name="Liu H."/>
            <person name="Sun Y."/>
            <person name="Le M."/>
            <person name="Wang Q."/>
            <person name="Wei S."/>
            <person name="Zheng Y."/>
            <person name="Lin W."/>
            <person name="Duan Y."/>
            <person name="Cao H."/>
            <person name="Xiong S."/>
            <person name="Wang X."/>
            <person name="Wei L."/>
            <person name="Li C."/>
            <person name="Ma Q."/>
            <person name="Ju M."/>
            <person name="Zhao R."/>
            <person name="Li G."/>
            <person name="Mu C."/>
            <person name="Tian Q."/>
            <person name="Mei H."/>
            <person name="Zhang T."/>
            <person name="Gao T."/>
            <person name="Zhang H."/>
        </authorList>
    </citation>
    <scope>NUCLEOTIDE SEQUENCE</scope>
    <source>
        <strain evidence="9">KEN1</strain>
    </source>
</reference>
<keyword evidence="3" id="KW-0540">Nuclease</keyword>
<gene>
    <name evidence="9" type="ORF">Slati_2511500</name>
</gene>
<accession>A0AAW2WG26</accession>
<feature type="region of interest" description="Disordered" evidence="7">
    <location>
        <begin position="1"/>
        <end position="41"/>
    </location>
</feature>
<evidence type="ECO:0000256" key="7">
    <source>
        <dbReference type="SAM" id="MobiDB-lite"/>
    </source>
</evidence>
<proteinExistence type="predicted"/>
<feature type="compositionally biased region" description="Basic and acidic residues" evidence="7">
    <location>
        <begin position="192"/>
        <end position="210"/>
    </location>
</feature>
<evidence type="ECO:0000256" key="3">
    <source>
        <dbReference type="ARBA" id="ARBA00022722"/>
    </source>
</evidence>
<organism evidence="9">
    <name type="scientific">Sesamum latifolium</name>
    <dbReference type="NCBI Taxonomy" id="2727402"/>
    <lineage>
        <taxon>Eukaryota</taxon>
        <taxon>Viridiplantae</taxon>
        <taxon>Streptophyta</taxon>
        <taxon>Embryophyta</taxon>
        <taxon>Tracheophyta</taxon>
        <taxon>Spermatophyta</taxon>
        <taxon>Magnoliopsida</taxon>
        <taxon>eudicotyledons</taxon>
        <taxon>Gunneridae</taxon>
        <taxon>Pentapetalae</taxon>
        <taxon>asterids</taxon>
        <taxon>lamiids</taxon>
        <taxon>Lamiales</taxon>
        <taxon>Pedaliaceae</taxon>
        <taxon>Sesamum</taxon>
    </lineage>
</organism>
<evidence type="ECO:0000256" key="1">
    <source>
        <dbReference type="ARBA" id="ARBA00022679"/>
    </source>
</evidence>
<evidence type="ECO:0000313" key="9">
    <source>
        <dbReference type="EMBL" id="KAL0440285.1"/>
    </source>
</evidence>
<dbReference type="InterPro" id="IPR041373">
    <property type="entry name" value="RT_RNaseH"/>
</dbReference>
<evidence type="ECO:0000259" key="8">
    <source>
        <dbReference type="Pfam" id="PF17917"/>
    </source>
</evidence>
<name>A0AAW2WG26_9LAMI</name>
<feature type="domain" description="Reverse transcriptase RNase H-like" evidence="8">
    <location>
        <begin position="335"/>
        <end position="425"/>
    </location>
</feature>